<keyword evidence="1 4" id="KW-0808">Transferase</keyword>
<dbReference type="PANTHER" id="PTHR12213:SF0">
    <property type="entry name" value="CORRINOID ADENOSYLTRANSFERASE MMAB"/>
    <property type="match status" value="1"/>
</dbReference>
<keyword evidence="3 4" id="KW-0067">ATP-binding</keyword>
<evidence type="ECO:0000256" key="2">
    <source>
        <dbReference type="ARBA" id="ARBA00022741"/>
    </source>
</evidence>
<evidence type="ECO:0000259" key="6">
    <source>
        <dbReference type="Pfam" id="PF01923"/>
    </source>
</evidence>
<gene>
    <name evidence="7" type="ORF">PAUS00366_LOCUS12099</name>
</gene>
<dbReference type="SUPFAM" id="SSF89028">
    <property type="entry name" value="Cobalamin adenosyltransferase-like"/>
    <property type="match status" value="1"/>
</dbReference>
<comment type="similarity">
    <text evidence="4">Belongs to the Cob(I)alamin adenosyltransferase family.</text>
</comment>
<reference evidence="7" key="1">
    <citation type="submission" date="2021-01" db="EMBL/GenBank/DDBJ databases">
        <authorList>
            <person name="Corre E."/>
            <person name="Pelletier E."/>
            <person name="Niang G."/>
            <person name="Scheremetjew M."/>
            <person name="Finn R."/>
            <person name="Kale V."/>
            <person name="Holt S."/>
            <person name="Cochrane G."/>
            <person name="Meng A."/>
            <person name="Brown T."/>
            <person name="Cohen L."/>
        </authorList>
    </citation>
    <scope>NUCLEOTIDE SEQUENCE</scope>
    <source>
        <strain evidence="7">10249 10 AB</strain>
    </source>
</reference>
<dbReference type="PANTHER" id="PTHR12213">
    <property type="entry name" value="CORRINOID ADENOSYLTRANSFERASE"/>
    <property type="match status" value="1"/>
</dbReference>
<dbReference type="GO" id="GO:0005524">
    <property type="term" value="F:ATP binding"/>
    <property type="evidence" value="ECO:0007669"/>
    <property type="project" value="UniProtKB-UniRule"/>
</dbReference>
<feature type="domain" description="Cobalamin adenosyltransferase-like" evidence="6">
    <location>
        <begin position="2"/>
        <end position="57"/>
    </location>
</feature>
<dbReference type="EMBL" id="HBIX01016744">
    <property type="protein sequence ID" value="CAE0719345.1"/>
    <property type="molecule type" value="Transcribed_RNA"/>
</dbReference>
<organism evidence="7">
    <name type="scientific">Pseudo-nitzschia australis</name>
    <dbReference type="NCBI Taxonomy" id="44445"/>
    <lineage>
        <taxon>Eukaryota</taxon>
        <taxon>Sar</taxon>
        <taxon>Stramenopiles</taxon>
        <taxon>Ochrophyta</taxon>
        <taxon>Bacillariophyta</taxon>
        <taxon>Bacillariophyceae</taxon>
        <taxon>Bacillariophycidae</taxon>
        <taxon>Bacillariales</taxon>
        <taxon>Bacillariaceae</taxon>
        <taxon>Pseudo-nitzschia</taxon>
    </lineage>
</organism>
<dbReference type="GO" id="GO:0008817">
    <property type="term" value="F:corrinoid adenosyltransferase activity"/>
    <property type="evidence" value="ECO:0007669"/>
    <property type="project" value="TreeGrafter"/>
</dbReference>
<dbReference type="Pfam" id="PF01923">
    <property type="entry name" value="Cob_adeno_trans"/>
    <property type="match status" value="1"/>
</dbReference>
<evidence type="ECO:0000256" key="1">
    <source>
        <dbReference type="ARBA" id="ARBA00022679"/>
    </source>
</evidence>
<evidence type="ECO:0000256" key="5">
    <source>
        <dbReference type="SAM" id="MobiDB-lite"/>
    </source>
</evidence>
<evidence type="ECO:0000256" key="3">
    <source>
        <dbReference type="ARBA" id="ARBA00022840"/>
    </source>
</evidence>
<feature type="compositionally biased region" description="Acidic residues" evidence="5">
    <location>
        <begin position="80"/>
        <end position="94"/>
    </location>
</feature>
<dbReference type="InterPro" id="IPR029499">
    <property type="entry name" value="PduO-typ"/>
</dbReference>
<accession>A0A7S4ALG7</accession>
<dbReference type="Gene3D" id="1.20.1200.10">
    <property type="entry name" value="Cobalamin adenosyltransferase-like"/>
    <property type="match status" value="1"/>
</dbReference>
<evidence type="ECO:0000313" key="7">
    <source>
        <dbReference type="EMBL" id="CAE0719345.1"/>
    </source>
</evidence>
<dbReference type="InterPro" id="IPR016030">
    <property type="entry name" value="CblAdoTrfase-like"/>
</dbReference>
<dbReference type="AlphaFoldDB" id="A0A7S4ALG7"/>
<protein>
    <recommendedName>
        <fullName evidence="6">Cobalamin adenosyltransferase-like domain-containing protein</fullName>
    </recommendedName>
</protein>
<feature type="region of interest" description="Disordered" evidence="5">
    <location>
        <begin position="73"/>
        <end position="125"/>
    </location>
</feature>
<name>A0A7S4ALG7_9STRA</name>
<sequence length="125" mass="14119">MPTGAPASAALHVARTVCRRAERRLVPLVVHHKTCDPNALRYLNRLSDYFFVAARWVNYKEGQEEIEYRLNNDLYGSDDGSYDDGSDEYCDSDNDNNSGNDKTPVANTHDQRGRVHRSLTTTATK</sequence>
<keyword evidence="2 4" id="KW-0547">Nucleotide-binding</keyword>
<evidence type="ECO:0000256" key="4">
    <source>
        <dbReference type="RuleBase" id="RU366026"/>
    </source>
</evidence>
<dbReference type="InterPro" id="IPR036451">
    <property type="entry name" value="CblAdoTrfase-like_sf"/>
</dbReference>
<proteinExistence type="inferred from homology"/>